<sequence length="55" mass="6240">MAVTEIACMGIKPGLNVMDDTTKEGQILHKVEDQSKVWAFFDWESVEEHEKFAAV</sequence>
<name>A0A9W8XZY2_9PLEO</name>
<dbReference type="OrthoDB" id="3830579at2759"/>
<protein>
    <submittedName>
        <fullName evidence="1">Uncharacterized protein</fullName>
    </submittedName>
</protein>
<organism evidence="1 2">
    <name type="scientific">Neocucurbitaria cava</name>
    <dbReference type="NCBI Taxonomy" id="798079"/>
    <lineage>
        <taxon>Eukaryota</taxon>
        <taxon>Fungi</taxon>
        <taxon>Dikarya</taxon>
        <taxon>Ascomycota</taxon>
        <taxon>Pezizomycotina</taxon>
        <taxon>Dothideomycetes</taxon>
        <taxon>Pleosporomycetidae</taxon>
        <taxon>Pleosporales</taxon>
        <taxon>Pleosporineae</taxon>
        <taxon>Cucurbitariaceae</taxon>
        <taxon>Neocucurbitaria</taxon>
    </lineage>
</organism>
<reference evidence="1" key="1">
    <citation type="submission" date="2022-10" db="EMBL/GenBank/DDBJ databases">
        <title>Tapping the CABI collections for fungal endophytes: first genome assemblies for Collariella, Neodidymelliopsis, Ascochyta clinopodiicola, Didymella pomorum, Didymosphaeria variabile, Neocosmospora piperis and Neocucurbitaria cava.</title>
        <authorList>
            <person name="Hill R."/>
        </authorList>
    </citation>
    <scope>NUCLEOTIDE SEQUENCE</scope>
    <source>
        <strain evidence="1">IMI 356814</strain>
    </source>
</reference>
<dbReference type="Proteomes" id="UP001140560">
    <property type="component" value="Unassembled WGS sequence"/>
</dbReference>
<keyword evidence="2" id="KW-1185">Reference proteome</keyword>
<proteinExistence type="predicted"/>
<dbReference type="AlphaFoldDB" id="A0A9W8XZY2"/>
<accession>A0A9W8XZY2</accession>
<evidence type="ECO:0000313" key="2">
    <source>
        <dbReference type="Proteomes" id="UP001140560"/>
    </source>
</evidence>
<dbReference type="EMBL" id="JAPEUY010000019">
    <property type="protein sequence ID" value="KAJ4363470.1"/>
    <property type="molecule type" value="Genomic_DNA"/>
</dbReference>
<evidence type="ECO:0000313" key="1">
    <source>
        <dbReference type="EMBL" id="KAJ4363470.1"/>
    </source>
</evidence>
<comment type="caution">
    <text evidence="1">The sequence shown here is derived from an EMBL/GenBank/DDBJ whole genome shotgun (WGS) entry which is preliminary data.</text>
</comment>
<gene>
    <name evidence="1" type="ORF">N0V83_009764</name>
</gene>